<sequence length="263" mass="29704">MRLNALSPSLSILFAKSLKPNGILVDGKILDEISMLDSFLFYLIAYDDVHTCFGNVFFRGRNPFETKEEPKDKLSILAISLHFSDRLVSPHLAAFLDGSLLGSVVIRPSIEWESLERLLLIIVLKRWLRVLLISLEDFFRSLSDQIYRSTEHHKFVREHIVKQLKIHRELYEGYVPMVYDEYLKKMSKAGEWGDHVTLQAAADSVLSGGTMDGVVEGILDSLKVGAAPESVTHDPKVGDFAVEAIGRDMCLLARLEDTHYISL</sequence>
<dbReference type="Gene3D" id="6.10.20.180">
    <property type="match status" value="1"/>
</dbReference>
<feature type="domain" description="OTU" evidence="2">
    <location>
        <begin position="139"/>
        <end position="203"/>
    </location>
</feature>
<evidence type="ECO:0000313" key="3">
    <source>
        <dbReference type="EMBL" id="PHT32134.1"/>
    </source>
</evidence>
<keyword evidence="4" id="KW-1185">Reference proteome</keyword>
<dbReference type="PANTHER" id="PTHR12419:SF90">
    <property type="entry name" value="OS02G0819500 PROTEIN"/>
    <property type="match status" value="1"/>
</dbReference>
<name>A0A2G2VGM4_CAPBA</name>
<dbReference type="InterPro" id="IPR038765">
    <property type="entry name" value="Papain-like_cys_pep_sf"/>
</dbReference>
<dbReference type="Proteomes" id="UP000224567">
    <property type="component" value="Unassembled WGS sequence"/>
</dbReference>
<organism evidence="3 4">
    <name type="scientific">Capsicum baccatum</name>
    <name type="common">Peruvian pepper</name>
    <dbReference type="NCBI Taxonomy" id="33114"/>
    <lineage>
        <taxon>Eukaryota</taxon>
        <taxon>Viridiplantae</taxon>
        <taxon>Streptophyta</taxon>
        <taxon>Embryophyta</taxon>
        <taxon>Tracheophyta</taxon>
        <taxon>Spermatophyta</taxon>
        <taxon>Magnoliopsida</taxon>
        <taxon>eudicotyledons</taxon>
        <taxon>Gunneridae</taxon>
        <taxon>Pentapetalae</taxon>
        <taxon>asterids</taxon>
        <taxon>lamiids</taxon>
        <taxon>Solanales</taxon>
        <taxon>Solanaceae</taxon>
        <taxon>Solanoideae</taxon>
        <taxon>Capsiceae</taxon>
        <taxon>Capsicum</taxon>
    </lineage>
</organism>
<evidence type="ECO:0000259" key="2">
    <source>
        <dbReference type="Pfam" id="PF02338"/>
    </source>
</evidence>
<comment type="similarity">
    <text evidence="1">Belongs to the peptidase C85 family.</text>
</comment>
<evidence type="ECO:0000256" key="1">
    <source>
        <dbReference type="ARBA" id="ARBA00010407"/>
    </source>
</evidence>
<reference evidence="4" key="2">
    <citation type="journal article" date="2017" name="J. Anim. Genet.">
        <title>Multiple reference genome sequences of hot pepper reveal the massive evolution of plant disease resistance genes by retroduplication.</title>
        <authorList>
            <person name="Kim S."/>
            <person name="Park J."/>
            <person name="Yeom S.-I."/>
            <person name="Kim Y.-M."/>
            <person name="Seo E."/>
            <person name="Kim K.-T."/>
            <person name="Kim M.-S."/>
            <person name="Lee J.M."/>
            <person name="Cheong K."/>
            <person name="Shin H.-S."/>
            <person name="Kim S.-B."/>
            <person name="Han K."/>
            <person name="Lee J."/>
            <person name="Park M."/>
            <person name="Lee H.-A."/>
            <person name="Lee H.-Y."/>
            <person name="Lee Y."/>
            <person name="Oh S."/>
            <person name="Lee J.H."/>
            <person name="Choi E."/>
            <person name="Choi E."/>
            <person name="Lee S.E."/>
            <person name="Jeon J."/>
            <person name="Kim H."/>
            <person name="Choi G."/>
            <person name="Song H."/>
            <person name="Lee J."/>
            <person name="Lee S.-C."/>
            <person name="Kwon J.-K."/>
            <person name="Lee H.-Y."/>
            <person name="Koo N."/>
            <person name="Hong Y."/>
            <person name="Kim R.W."/>
            <person name="Kang W.-H."/>
            <person name="Huh J.H."/>
            <person name="Kang B.-C."/>
            <person name="Yang T.-J."/>
            <person name="Lee Y.-H."/>
            <person name="Bennetzen J.L."/>
            <person name="Choi D."/>
        </authorList>
    </citation>
    <scope>NUCLEOTIDE SEQUENCE [LARGE SCALE GENOMIC DNA]</scope>
    <source>
        <strain evidence="4">cv. PBC81</strain>
    </source>
</reference>
<dbReference type="SUPFAM" id="SSF54001">
    <property type="entry name" value="Cysteine proteinases"/>
    <property type="match status" value="1"/>
</dbReference>
<dbReference type="OrthoDB" id="1710428at2759"/>
<evidence type="ECO:0000313" key="4">
    <source>
        <dbReference type="Proteomes" id="UP000224567"/>
    </source>
</evidence>
<dbReference type="STRING" id="33114.A0A2G2VGM4"/>
<dbReference type="GO" id="GO:0016579">
    <property type="term" value="P:protein deubiquitination"/>
    <property type="evidence" value="ECO:0007669"/>
    <property type="project" value="TreeGrafter"/>
</dbReference>
<dbReference type="GO" id="GO:0004843">
    <property type="term" value="F:cysteine-type deubiquitinase activity"/>
    <property type="evidence" value="ECO:0007669"/>
    <property type="project" value="TreeGrafter"/>
</dbReference>
<dbReference type="EMBL" id="MLFT02000012">
    <property type="protein sequence ID" value="PHT32134.1"/>
    <property type="molecule type" value="Genomic_DNA"/>
</dbReference>
<dbReference type="AlphaFoldDB" id="A0A2G2VGM4"/>
<proteinExistence type="inferred from homology"/>
<protein>
    <recommendedName>
        <fullName evidence="2">OTU domain-containing protein</fullName>
    </recommendedName>
</protein>
<dbReference type="PANTHER" id="PTHR12419">
    <property type="entry name" value="OTU DOMAIN CONTAINING PROTEIN"/>
    <property type="match status" value="1"/>
</dbReference>
<accession>A0A2G2VGM4</accession>
<dbReference type="InterPro" id="IPR003323">
    <property type="entry name" value="OTU_dom"/>
</dbReference>
<comment type="caution">
    <text evidence="3">The sequence shown here is derived from an EMBL/GenBank/DDBJ whole genome shotgun (WGS) entry which is preliminary data.</text>
</comment>
<dbReference type="Pfam" id="PF02338">
    <property type="entry name" value="OTU"/>
    <property type="match status" value="1"/>
</dbReference>
<dbReference type="InterPro" id="IPR050704">
    <property type="entry name" value="Peptidase_C85-like"/>
</dbReference>
<reference evidence="3 4" key="1">
    <citation type="journal article" date="2017" name="Genome Biol.">
        <title>New reference genome sequences of hot pepper reveal the massive evolution of plant disease-resistance genes by retroduplication.</title>
        <authorList>
            <person name="Kim S."/>
            <person name="Park J."/>
            <person name="Yeom S.I."/>
            <person name="Kim Y.M."/>
            <person name="Seo E."/>
            <person name="Kim K.T."/>
            <person name="Kim M.S."/>
            <person name="Lee J.M."/>
            <person name="Cheong K."/>
            <person name="Shin H.S."/>
            <person name="Kim S.B."/>
            <person name="Han K."/>
            <person name="Lee J."/>
            <person name="Park M."/>
            <person name="Lee H.A."/>
            <person name="Lee H.Y."/>
            <person name="Lee Y."/>
            <person name="Oh S."/>
            <person name="Lee J.H."/>
            <person name="Choi E."/>
            <person name="Choi E."/>
            <person name="Lee S.E."/>
            <person name="Jeon J."/>
            <person name="Kim H."/>
            <person name="Choi G."/>
            <person name="Song H."/>
            <person name="Lee J."/>
            <person name="Lee S.C."/>
            <person name="Kwon J.K."/>
            <person name="Lee H.Y."/>
            <person name="Koo N."/>
            <person name="Hong Y."/>
            <person name="Kim R.W."/>
            <person name="Kang W.H."/>
            <person name="Huh J.H."/>
            <person name="Kang B.C."/>
            <person name="Yang T.J."/>
            <person name="Lee Y.H."/>
            <person name="Bennetzen J.L."/>
            <person name="Choi D."/>
        </authorList>
    </citation>
    <scope>NUCLEOTIDE SEQUENCE [LARGE SCALE GENOMIC DNA]</scope>
    <source>
        <strain evidence="4">cv. PBC81</strain>
    </source>
</reference>
<gene>
    <name evidence="3" type="ORF">CQW23_28471</name>
</gene>